<dbReference type="GO" id="GO:0008270">
    <property type="term" value="F:zinc ion binding"/>
    <property type="evidence" value="ECO:0007669"/>
    <property type="project" value="UniProtKB-KW"/>
</dbReference>
<organism evidence="17 18">
    <name type="scientific">Hyaloscypha hepaticicola</name>
    <dbReference type="NCBI Taxonomy" id="2082293"/>
    <lineage>
        <taxon>Eukaryota</taxon>
        <taxon>Fungi</taxon>
        <taxon>Dikarya</taxon>
        <taxon>Ascomycota</taxon>
        <taxon>Pezizomycotina</taxon>
        <taxon>Leotiomycetes</taxon>
        <taxon>Helotiales</taxon>
        <taxon>Hyaloscyphaceae</taxon>
        <taxon>Hyaloscypha</taxon>
    </lineage>
</organism>
<dbReference type="PROSITE" id="PS51925">
    <property type="entry name" value="SWIB_MDM2"/>
    <property type="match status" value="1"/>
</dbReference>
<feature type="compositionally biased region" description="Basic residues" evidence="13">
    <location>
        <begin position="171"/>
        <end position="186"/>
    </location>
</feature>
<accession>A0A2J6Q016</accession>
<evidence type="ECO:0000256" key="6">
    <source>
        <dbReference type="ARBA" id="ARBA00022553"/>
    </source>
</evidence>
<evidence type="ECO:0000313" key="17">
    <source>
        <dbReference type="EMBL" id="PMD19623.1"/>
    </source>
</evidence>
<dbReference type="InterPro" id="IPR057634">
    <property type="entry name" value="PAH_ZNF598/HEL2"/>
</dbReference>
<sequence length="1103" mass="120904">MSLLPAERAQYSAIIDGILASSDLQTISSKQIRKSLQQALQHDISEKKDAVQKLILERFDHANNAAAEAEDAPLPTTESAPATNGHVKAEHTSHTRVKDESTPPTSRTTPSASMSASAAKSSPDSDSDEISPPKKKRKQASKPDSDAKLAAMLQAQENSRTRSTRGGGSKKVIKKTPKKPRKKSEKKIRAEDDSEVEVGSDGEVKEKVRKGGFHKLYHLSAPLADLVGEPTLSRPQTVKKIWEYIKARDLQDPNDKRQIRCDEKMQLVFKQEKVHMFTMNKILGKQLYDVEEETFPLNHCLRPATGGTGEESSHRGRGQGQRGRGRGRGRSDSNMRGGPHFSTTEVRRGRGGRGGRGGANALSAGDLSARFGAQKQEPNAGTGEGGEVEVGKLEDKGGEKVIPEDAEVCWICASPIVHESIAPCNHRTCHICCLRMRALYKDKNCAHCRSPAPYVIFSNNPTKRYEDFIDANIASTDENIGIRYESNDIREDTILLLRYNCPDDDCDVACLGWPDLHRHVRSVHHKKICDLCSRHKKVFTHEHDLLTDQELQKHMRKGDDNPGAVDQTGFKGHPLCSFCGMRFYGDDELYVHCREKHERCFICDRLHGGQPQYYLNYEALYAHLKKDHFVCEERECLEKKLVAFPSEIDLKAHQLEEHGNTLSKDVRRDARVVDISSFDYRAPYVQERRGGSSQREQREGRGRGRGRDPNAEPIPSSSAQPLRRDEQAFQRQMAIHSAQSVSTRTFGGQLTPAPATAVAQPSTPAAMSIPRPSASVEAATQAVNSLDLSQTDLTPQEQARQLRHRDVIERASLMLQNDSTKITQFRNSISSYKNNAISAPLLIDSFFALFSDTTSSALGTLIREVADLYEDPKKADTLRTAWNSWRAINEDYPSLPASGSSSSSIPLNWAVTSATPSISMLKLKSSTAQSSRSSVSQTRSWGTASPPISSTSISNPLINNSYNNPFPTLPPPTSSRPQNTTSTKVSTVPWVPQSSSAGNSNPGSARPTPPTSRPVSRTQGKGTGGAEFPALPPAPKPQSTIFGYGRGMVRRDGVGGPATSAWGGGGASSGTSTPPVEESEETGEGRGKKKGNKGKKQVLMNWG</sequence>
<dbReference type="Pfam" id="PF02201">
    <property type="entry name" value="SWIB"/>
    <property type="match status" value="1"/>
</dbReference>
<keyword evidence="6" id="KW-0597">Phosphoprotein</keyword>
<dbReference type="InterPro" id="IPR056437">
    <property type="entry name" value="Znf-C2H2_ZNF598/HEL2"/>
</dbReference>
<keyword evidence="5" id="KW-0963">Cytoplasm</keyword>
<keyword evidence="10" id="KW-0862">Zinc</keyword>
<evidence type="ECO:0000256" key="11">
    <source>
        <dbReference type="ARBA" id="ARBA00035113"/>
    </source>
</evidence>
<dbReference type="InterPro" id="IPR003121">
    <property type="entry name" value="SWIB_MDM2_domain"/>
</dbReference>
<protein>
    <recommendedName>
        <fullName evidence="4">RING-type E3 ubiquitin transferase</fullName>
        <ecNumber evidence="4">2.3.2.27</ecNumber>
    </recommendedName>
</protein>
<evidence type="ECO:0000256" key="5">
    <source>
        <dbReference type="ARBA" id="ARBA00022490"/>
    </source>
</evidence>
<dbReference type="AlphaFoldDB" id="A0A2J6Q016"/>
<name>A0A2J6Q016_9HELO</name>
<dbReference type="Proteomes" id="UP000235672">
    <property type="component" value="Unassembled WGS sequence"/>
</dbReference>
<dbReference type="Gene3D" id="1.10.10.60">
    <property type="entry name" value="Homeodomain-like"/>
    <property type="match status" value="1"/>
</dbReference>
<keyword evidence="8" id="KW-0479">Metal-binding</keyword>
<dbReference type="CDD" id="cd10567">
    <property type="entry name" value="SWIB-MDM2_like"/>
    <property type="match status" value="1"/>
</dbReference>
<dbReference type="SMART" id="SM00151">
    <property type="entry name" value="SWIB"/>
    <property type="match status" value="1"/>
</dbReference>
<dbReference type="Gene3D" id="1.10.245.10">
    <property type="entry name" value="SWIB/MDM2 domain"/>
    <property type="match status" value="1"/>
</dbReference>
<evidence type="ECO:0000256" key="9">
    <source>
        <dbReference type="ARBA" id="ARBA00022771"/>
    </source>
</evidence>
<dbReference type="GO" id="GO:0016567">
    <property type="term" value="P:protein ubiquitination"/>
    <property type="evidence" value="ECO:0007669"/>
    <property type="project" value="TreeGrafter"/>
</dbReference>
<dbReference type="Pfam" id="PF23202">
    <property type="entry name" value="PAH_ZNF598"/>
    <property type="match status" value="1"/>
</dbReference>
<proteinExistence type="inferred from homology"/>
<dbReference type="SUPFAM" id="SSF57850">
    <property type="entry name" value="RING/U-box"/>
    <property type="match status" value="1"/>
</dbReference>
<evidence type="ECO:0000256" key="13">
    <source>
        <dbReference type="SAM" id="MobiDB-lite"/>
    </source>
</evidence>
<dbReference type="EC" id="2.3.2.27" evidence="4"/>
<evidence type="ECO:0000256" key="1">
    <source>
        <dbReference type="ARBA" id="ARBA00000900"/>
    </source>
</evidence>
<dbReference type="GO" id="GO:0005737">
    <property type="term" value="C:cytoplasm"/>
    <property type="evidence" value="ECO:0007669"/>
    <property type="project" value="UniProtKB-SubCell"/>
</dbReference>
<evidence type="ECO:0000259" key="16">
    <source>
        <dbReference type="PROSITE" id="PS51998"/>
    </source>
</evidence>
<keyword evidence="9 12" id="KW-0863">Zinc-finger</keyword>
<dbReference type="EMBL" id="KZ613488">
    <property type="protein sequence ID" value="PMD19623.1"/>
    <property type="molecule type" value="Genomic_DNA"/>
</dbReference>
<dbReference type="CDD" id="cd16615">
    <property type="entry name" value="RING-HC_ZNF598"/>
    <property type="match status" value="1"/>
</dbReference>
<dbReference type="Pfam" id="PF08766">
    <property type="entry name" value="DEK_C"/>
    <property type="match status" value="1"/>
</dbReference>
<dbReference type="Pfam" id="PF23230">
    <property type="entry name" value="zf-C2H2_13"/>
    <property type="match status" value="1"/>
</dbReference>
<evidence type="ECO:0000256" key="8">
    <source>
        <dbReference type="ARBA" id="ARBA00022723"/>
    </source>
</evidence>
<dbReference type="InterPro" id="IPR019835">
    <property type="entry name" value="SWIB_domain"/>
</dbReference>
<evidence type="ECO:0000256" key="3">
    <source>
        <dbReference type="ARBA" id="ARBA00004906"/>
    </source>
</evidence>
<dbReference type="PANTHER" id="PTHR22938:SF0">
    <property type="entry name" value="E3 UBIQUITIN-PROTEIN LIGASE ZNF598"/>
    <property type="match status" value="1"/>
</dbReference>
<feature type="region of interest" description="Disordered" evidence="13">
    <location>
        <begin position="684"/>
        <end position="733"/>
    </location>
</feature>
<feature type="compositionally biased region" description="Low complexity" evidence="13">
    <location>
        <begin position="102"/>
        <end position="124"/>
    </location>
</feature>
<dbReference type="InterPro" id="IPR001841">
    <property type="entry name" value="Znf_RING"/>
</dbReference>
<dbReference type="InterPro" id="IPR044288">
    <property type="entry name" value="ZNF598/HEL2"/>
</dbReference>
<evidence type="ECO:0000256" key="10">
    <source>
        <dbReference type="ARBA" id="ARBA00022833"/>
    </source>
</evidence>
<feature type="compositionally biased region" description="Low complexity" evidence="13">
    <location>
        <begin position="992"/>
        <end position="1006"/>
    </location>
</feature>
<comment type="pathway">
    <text evidence="3">Protein modification; protein ubiquitination.</text>
</comment>
<dbReference type="SUPFAM" id="SSF109715">
    <property type="entry name" value="DEK C-terminal domain"/>
    <property type="match status" value="1"/>
</dbReference>
<feature type="compositionally biased region" description="Low complexity" evidence="13">
    <location>
        <begin position="925"/>
        <end position="961"/>
    </location>
</feature>
<feature type="region of interest" description="Disordered" evidence="13">
    <location>
        <begin position="299"/>
        <end position="363"/>
    </location>
</feature>
<dbReference type="PROSITE" id="PS51998">
    <property type="entry name" value="DEK_C"/>
    <property type="match status" value="1"/>
</dbReference>
<feature type="domain" description="RING-type" evidence="14">
    <location>
        <begin position="409"/>
        <end position="449"/>
    </location>
</feature>
<feature type="region of interest" description="Disordered" evidence="13">
    <location>
        <begin position="66"/>
        <end position="199"/>
    </location>
</feature>
<evidence type="ECO:0000313" key="18">
    <source>
        <dbReference type="Proteomes" id="UP000235672"/>
    </source>
</evidence>
<evidence type="ECO:0000256" key="4">
    <source>
        <dbReference type="ARBA" id="ARBA00012483"/>
    </source>
</evidence>
<dbReference type="Pfam" id="PF25447">
    <property type="entry name" value="RING_ZNF598"/>
    <property type="match status" value="1"/>
</dbReference>
<dbReference type="InterPro" id="IPR041888">
    <property type="entry name" value="RING-HC_ZNF598/HEL2"/>
</dbReference>
<feature type="compositionally biased region" description="Basic and acidic residues" evidence="13">
    <location>
        <begin position="87"/>
        <end position="101"/>
    </location>
</feature>
<evidence type="ECO:0000256" key="7">
    <source>
        <dbReference type="ARBA" id="ARBA00022679"/>
    </source>
</evidence>
<comment type="similarity">
    <text evidence="11">Belongs to the ZNF598/HEL2 family.</text>
</comment>
<keyword evidence="18" id="KW-1185">Reference proteome</keyword>
<dbReference type="GO" id="GO:0072344">
    <property type="term" value="P:rescue of stalled ribosome"/>
    <property type="evidence" value="ECO:0007669"/>
    <property type="project" value="InterPro"/>
</dbReference>
<dbReference type="SUPFAM" id="SSF47592">
    <property type="entry name" value="SWIB/MDM2 domain"/>
    <property type="match status" value="1"/>
</dbReference>
<feature type="domain" description="DM2" evidence="15">
    <location>
        <begin position="212"/>
        <end position="289"/>
    </location>
</feature>
<evidence type="ECO:0000256" key="2">
    <source>
        <dbReference type="ARBA" id="ARBA00004496"/>
    </source>
</evidence>
<dbReference type="GO" id="GO:0061630">
    <property type="term" value="F:ubiquitin protein ligase activity"/>
    <property type="evidence" value="ECO:0007669"/>
    <property type="project" value="UniProtKB-EC"/>
</dbReference>
<dbReference type="SMART" id="SM00355">
    <property type="entry name" value="ZnF_C2H2"/>
    <property type="match status" value="4"/>
</dbReference>
<reference evidence="17 18" key="1">
    <citation type="submission" date="2016-05" db="EMBL/GenBank/DDBJ databases">
        <title>A degradative enzymes factory behind the ericoid mycorrhizal symbiosis.</title>
        <authorList>
            <consortium name="DOE Joint Genome Institute"/>
            <person name="Martino E."/>
            <person name="Morin E."/>
            <person name="Grelet G."/>
            <person name="Kuo A."/>
            <person name="Kohler A."/>
            <person name="Daghino S."/>
            <person name="Barry K."/>
            <person name="Choi C."/>
            <person name="Cichocki N."/>
            <person name="Clum A."/>
            <person name="Copeland A."/>
            <person name="Hainaut M."/>
            <person name="Haridas S."/>
            <person name="Labutti K."/>
            <person name="Lindquist E."/>
            <person name="Lipzen A."/>
            <person name="Khouja H.-R."/>
            <person name="Murat C."/>
            <person name="Ohm R."/>
            <person name="Olson A."/>
            <person name="Spatafora J."/>
            <person name="Veneault-Fourrey C."/>
            <person name="Henrissat B."/>
            <person name="Grigoriev I."/>
            <person name="Martin F."/>
            <person name="Perotto S."/>
        </authorList>
    </citation>
    <scope>NUCLEOTIDE SEQUENCE [LARGE SCALE GENOMIC DNA]</scope>
    <source>
        <strain evidence="17 18">UAMH 7357</strain>
    </source>
</reference>
<dbReference type="GO" id="GO:0043022">
    <property type="term" value="F:ribosome binding"/>
    <property type="evidence" value="ECO:0007669"/>
    <property type="project" value="TreeGrafter"/>
</dbReference>
<comment type="subcellular location">
    <subcellularLocation>
        <location evidence="2">Cytoplasm</location>
    </subcellularLocation>
</comment>
<feature type="region of interest" description="Disordered" evidence="13">
    <location>
        <begin position="925"/>
        <end position="1103"/>
    </location>
</feature>
<dbReference type="InterPro" id="IPR036885">
    <property type="entry name" value="SWIB_MDM2_dom_sf"/>
</dbReference>
<dbReference type="PANTHER" id="PTHR22938">
    <property type="entry name" value="ZINC FINGER PROTEIN 598"/>
    <property type="match status" value="1"/>
</dbReference>
<feature type="compositionally biased region" description="Basic residues" evidence="13">
    <location>
        <begin position="1087"/>
        <end position="1096"/>
    </location>
</feature>
<feature type="compositionally biased region" description="Polar residues" evidence="13">
    <location>
        <begin position="975"/>
        <end position="986"/>
    </location>
</feature>
<comment type="catalytic activity">
    <reaction evidence="1">
        <text>S-ubiquitinyl-[E2 ubiquitin-conjugating enzyme]-L-cysteine + [acceptor protein]-L-lysine = [E2 ubiquitin-conjugating enzyme]-L-cysteine + N(6)-ubiquitinyl-[acceptor protein]-L-lysine.</text>
        <dbReference type="EC" id="2.3.2.27"/>
    </reaction>
</comment>
<dbReference type="InterPro" id="IPR014876">
    <property type="entry name" value="DEK_C"/>
</dbReference>
<dbReference type="STRING" id="1745343.A0A2J6Q016"/>
<dbReference type="InterPro" id="IPR013087">
    <property type="entry name" value="Znf_C2H2_type"/>
</dbReference>
<feature type="domain" description="DEK-C" evidence="16">
    <location>
        <begin position="5"/>
        <end position="60"/>
    </location>
</feature>
<dbReference type="PROSITE" id="PS00028">
    <property type="entry name" value="ZINC_FINGER_C2H2_1"/>
    <property type="match status" value="1"/>
</dbReference>
<evidence type="ECO:0000259" key="15">
    <source>
        <dbReference type="PROSITE" id="PS51925"/>
    </source>
</evidence>
<dbReference type="PROSITE" id="PS50089">
    <property type="entry name" value="ZF_RING_2"/>
    <property type="match status" value="1"/>
</dbReference>
<gene>
    <name evidence="17" type="ORF">NA56DRAFT_671718</name>
</gene>
<evidence type="ECO:0000259" key="14">
    <source>
        <dbReference type="PROSITE" id="PS50089"/>
    </source>
</evidence>
<keyword evidence="7" id="KW-0808">Transferase</keyword>
<evidence type="ECO:0000256" key="12">
    <source>
        <dbReference type="PROSITE-ProRule" id="PRU00175"/>
    </source>
</evidence>
<dbReference type="OrthoDB" id="3838338at2759"/>
<feature type="compositionally biased region" description="Basic and acidic residues" evidence="13">
    <location>
        <begin position="686"/>
        <end position="710"/>
    </location>
</feature>